<accession>A0A387BST3</accession>
<keyword evidence="3" id="KW-1185">Reference proteome</keyword>
<dbReference type="PANTHER" id="PTHR31284">
    <property type="entry name" value="ACID PHOSPHATASE-LIKE PROTEIN"/>
    <property type="match status" value="1"/>
</dbReference>
<dbReference type="InterPro" id="IPR036412">
    <property type="entry name" value="HAD-like_sf"/>
</dbReference>
<dbReference type="Proteomes" id="UP000275069">
    <property type="component" value="Chromosome"/>
</dbReference>
<evidence type="ECO:0000313" key="2">
    <source>
        <dbReference type="EMBL" id="AYG04120.1"/>
    </source>
</evidence>
<organism evidence="2 3">
    <name type="scientific">Gryllotalpicola protaetiae</name>
    <dbReference type="NCBI Taxonomy" id="2419771"/>
    <lineage>
        <taxon>Bacteria</taxon>
        <taxon>Bacillati</taxon>
        <taxon>Actinomycetota</taxon>
        <taxon>Actinomycetes</taxon>
        <taxon>Micrococcales</taxon>
        <taxon>Microbacteriaceae</taxon>
        <taxon>Gryllotalpicola</taxon>
    </lineage>
</organism>
<reference evidence="2 3" key="1">
    <citation type="submission" date="2018-09" db="EMBL/GenBank/DDBJ databases">
        <title>Genome sequencing of strain 2DFW10M-5.</title>
        <authorList>
            <person name="Heo J."/>
            <person name="Kim S.-J."/>
            <person name="Kwon S.-W."/>
        </authorList>
    </citation>
    <scope>NUCLEOTIDE SEQUENCE [LARGE SCALE GENOMIC DNA]</scope>
    <source>
        <strain evidence="2 3">2DFW10M-5</strain>
    </source>
</reference>
<dbReference type="PANTHER" id="PTHR31284:SF10">
    <property type="entry name" value="ACID PHOSPHATASE-LIKE PROTEIN"/>
    <property type="match status" value="1"/>
</dbReference>
<gene>
    <name evidence="2" type="ORF">D7I44_11655</name>
</gene>
<dbReference type="SUPFAM" id="SSF56784">
    <property type="entry name" value="HAD-like"/>
    <property type="match status" value="1"/>
</dbReference>
<protein>
    <submittedName>
        <fullName evidence="2">Acid phosphatase</fullName>
    </submittedName>
</protein>
<dbReference type="Gene3D" id="3.40.50.1000">
    <property type="entry name" value="HAD superfamily/HAD-like"/>
    <property type="match status" value="1"/>
</dbReference>
<dbReference type="KEGG" id="gry:D7I44_11655"/>
<dbReference type="InterPro" id="IPR005519">
    <property type="entry name" value="Acid_phosphat_B-like"/>
</dbReference>
<evidence type="ECO:0000313" key="3">
    <source>
        <dbReference type="Proteomes" id="UP000275069"/>
    </source>
</evidence>
<dbReference type="OrthoDB" id="193314at2"/>
<evidence type="ECO:0000256" key="1">
    <source>
        <dbReference type="ARBA" id="ARBA00022729"/>
    </source>
</evidence>
<dbReference type="Pfam" id="PF03767">
    <property type="entry name" value="Acid_phosphat_B"/>
    <property type="match status" value="1"/>
</dbReference>
<dbReference type="RefSeq" id="WP_120789650.1">
    <property type="nucleotide sequence ID" value="NZ_CP032624.1"/>
</dbReference>
<keyword evidence="1" id="KW-0732">Signal</keyword>
<sequence>MTRTANRLPIILGVAIAAGGLVFGGSLAANAHNQYPGPGHSQSTQVDREASNALAQNSFVPVDGNTESNVGIVEDQIKAYYGSATTTYNIPGVGDSVTATIPSSTSNYAKQMNGIVAGAERYLSSPQARPDRGKKPAIVFDVDDTLLNTYDYEIANAFGYNPTVNGYWVNAGAFPAVPGMVGLYQFAKSHGYTVFFITGRPEAQRAATEANLASTGYGTIDDSKLFLKQPTTPSYLSCAAASCTTIEYKSGTRAHIETQGYDIVADFGDQYSDLTGASHGEQFKLPNPMYYLP</sequence>
<dbReference type="EMBL" id="CP032624">
    <property type="protein sequence ID" value="AYG04120.1"/>
    <property type="molecule type" value="Genomic_DNA"/>
</dbReference>
<dbReference type="AlphaFoldDB" id="A0A387BST3"/>
<dbReference type="InterPro" id="IPR023214">
    <property type="entry name" value="HAD_sf"/>
</dbReference>
<name>A0A387BST3_9MICO</name>
<proteinExistence type="predicted"/>